<reference evidence="3" key="1">
    <citation type="submission" date="2020-12" db="UniProtKB">
        <authorList>
            <consortium name="WormBaseParasite"/>
        </authorList>
    </citation>
    <scope>IDENTIFICATION</scope>
    <source>
        <strain evidence="3">MHco3</strain>
    </source>
</reference>
<feature type="transmembrane region" description="Helical" evidence="1">
    <location>
        <begin position="74"/>
        <end position="93"/>
    </location>
</feature>
<protein>
    <submittedName>
        <fullName evidence="3">Uncharacterized protein</fullName>
    </submittedName>
</protein>
<keyword evidence="1" id="KW-1133">Transmembrane helix</keyword>
<evidence type="ECO:0000313" key="2">
    <source>
        <dbReference type="Proteomes" id="UP000025227"/>
    </source>
</evidence>
<proteinExistence type="predicted"/>
<evidence type="ECO:0000256" key="1">
    <source>
        <dbReference type="SAM" id="Phobius"/>
    </source>
</evidence>
<dbReference type="AlphaFoldDB" id="A0A7I4Y2U8"/>
<name>A0A7I4Y2U8_HAECO</name>
<dbReference type="WBParaSite" id="HCON_00041570-00001">
    <property type="protein sequence ID" value="HCON_00041570-00001"/>
    <property type="gene ID" value="HCON_00041570"/>
</dbReference>
<feature type="transmembrane region" description="Helical" evidence="1">
    <location>
        <begin position="136"/>
        <end position="159"/>
    </location>
</feature>
<keyword evidence="1" id="KW-0472">Membrane</keyword>
<organism evidence="2 3">
    <name type="scientific">Haemonchus contortus</name>
    <name type="common">Barber pole worm</name>
    <dbReference type="NCBI Taxonomy" id="6289"/>
    <lineage>
        <taxon>Eukaryota</taxon>
        <taxon>Metazoa</taxon>
        <taxon>Ecdysozoa</taxon>
        <taxon>Nematoda</taxon>
        <taxon>Chromadorea</taxon>
        <taxon>Rhabditida</taxon>
        <taxon>Rhabditina</taxon>
        <taxon>Rhabditomorpha</taxon>
        <taxon>Strongyloidea</taxon>
        <taxon>Trichostrongylidae</taxon>
        <taxon>Haemonchus</taxon>
    </lineage>
</organism>
<sequence>MPVIAINECPSERSAPSNGEAQEIVQPNDENLKRASAGGIGGLSGNELFLVVVAICVVVFNAIRLIFAYEHVNLIVTIAALAVAVLAIVAVLTKSSILMLIVLIALIIVAVLITIALVFTVIAWLAGEYKLTTGNIVTIVVTILVYICVIFACISACVLRRQY</sequence>
<feature type="transmembrane region" description="Helical" evidence="1">
    <location>
        <begin position="100"/>
        <end position="124"/>
    </location>
</feature>
<dbReference type="Proteomes" id="UP000025227">
    <property type="component" value="Unplaced"/>
</dbReference>
<keyword evidence="1" id="KW-0812">Transmembrane</keyword>
<feature type="transmembrane region" description="Helical" evidence="1">
    <location>
        <begin position="48"/>
        <end position="68"/>
    </location>
</feature>
<evidence type="ECO:0000313" key="3">
    <source>
        <dbReference type="WBParaSite" id="HCON_00041570-00001"/>
    </source>
</evidence>
<accession>A0A7I4Y2U8</accession>
<keyword evidence="2" id="KW-1185">Reference proteome</keyword>